<evidence type="ECO:0000256" key="1">
    <source>
        <dbReference type="SAM" id="MobiDB-lite"/>
    </source>
</evidence>
<evidence type="ECO:0000313" key="3">
    <source>
        <dbReference type="EMBL" id="GGC71730.1"/>
    </source>
</evidence>
<feature type="transmembrane region" description="Helical" evidence="2">
    <location>
        <begin position="138"/>
        <end position="155"/>
    </location>
</feature>
<dbReference type="InterPro" id="IPR018580">
    <property type="entry name" value="Uncharacterised_YfhO"/>
</dbReference>
<feature type="transmembrane region" description="Helical" evidence="2">
    <location>
        <begin position="89"/>
        <end position="109"/>
    </location>
</feature>
<keyword evidence="2" id="KW-1133">Transmembrane helix</keyword>
<dbReference type="EMBL" id="BMGG01000005">
    <property type="protein sequence ID" value="GGC71730.1"/>
    <property type="molecule type" value="Genomic_DNA"/>
</dbReference>
<keyword evidence="4" id="KW-1185">Reference proteome</keyword>
<feature type="transmembrane region" description="Helical" evidence="2">
    <location>
        <begin position="431"/>
        <end position="449"/>
    </location>
</feature>
<organism evidence="3 4">
    <name type="scientific">Chelatococcus reniformis</name>
    <dbReference type="NCBI Taxonomy" id="1494448"/>
    <lineage>
        <taxon>Bacteria</taxon>
        <taxon>Pseudomonadati</taxon>
        <taxon>Pseudomonadota</taxon>
        <taxon>Alphaproteobacteria</taxon>
        <taxon>Hyphomicrobiales</taxon>
        <taxon>Chelatococcaceae</taxon>
        <taxon>Chelatococcus</taxon>
    </lineage>
</organism>
<dbReference type="PANTHER" id="PTHR38454">
    <property type="entry name" value="INTEGRAL MEMBRANE PROTEIN-RELATED"/>
    <property type="match status" value="1"/>
</dbReference>
<feature type="transmembrane region" description="Helical" evidence="2">
    <location>
        <begin position="322"/>
        <end position="341"/>
    </location>
</feature>
<feature type="transmembrane region" description="Helical" evidence="2">
    <location>
        <begin position="116"/>
        <end position="132"/>
    </location>
</feature>
<accession>A0A916UFY4</accession>
<keyword evidence="2" id="KW-0472">Membrane</keyword>
<dbReference type="Proteomes" id="UP000637002">
    <property type="component" value="Unassembled WGS sequence"/>
</dbReference>
<feature type="transmembrane region" description="Helical" evidence="2">
    <location>
        <begin position="214"/>
        <end position="239"/>
    </location>
</feature>
<keyword evidence="2" id="KW-0812">Transmembrane</keyword>
<protein>
    <submittedName>
        <fullName evidence="3">Membrane protein</fullName>
    </submittedName>
</protein>
<dbReference type="AlphaFoldDB" id="A0A916UFY4"/>
<sequence length="797" mass="86544">MTALICVLVFWAAAAAVWPLSGSVVPWDSKNQFYPMLRYLGASLANGEWPLWNPYHFSGHPAVADPQSLLFTPTMLLFGWLDPSPSLELFDVVVFAHLLPGAFGIVGLFRRRGWHWSGAVIAAMIFVLGGSASSRLQHTGMIVSYGFFPLALLLLEEALARRSYRFGFAFALVALAMAIGRDQVAFLCCLTLIGAVAYEALSSGRALAYLRERALLLAFMGATGGALIAVPALLTVQFLSDSNRPSFGLDIAAQGSLPPSSLATLLFANIFGSLRTTYDYWGMSNGAVDRAVNYLFVGTLPALLLLWHGIAGGRLFSREFRFFLIVAAAMLIYAVGTYTPIYTLAFDIVPGLDLYRRPADATFPLNVALALASGYLVHRFVTEGLPRIETRRHVLSAALALTAIVLVVAALASGVDYAIKAQHLADALTDAGLGLAVAAAAAVLALSVARLGQRPGLRAALACGLIAITGGELIARNAASALNAEPQQRYAVYENLPPEQVAGLKVLKTELDLRHARGERPRVEILGLSGPWQNASMVFGLEDTLGYNPLRISDYERAVGPGENSEDPNLRQFPVTFRGYRCRLASLLGLEYLVLSKPIEKMSNRFPRLPNATLLYGAGSMWIYKMPPTMPRAYLATRLVPVDSESVLDGEELPDFDHTNSALIEESEAELLAGDYGLKDQTTEPAAAGGSVIIRGYRRNAIVIDVETDRNALLVLHDIYYPGWEVMVDGEEKRILRTNLLFRGVEIPPGRHRVRFEFKPLSVHNLVAAASELVNRDSEEPDEASEAPVPAGMTLTR</sequence>
<dbReference type="PANTHER" id="PTHR38454:SF1">
    <property type="entry name" value="INTEGRAL MEMBRANE PROTEIN"/>
    <property type="match status" value="1"/>
</dbReference>
<evidence type="ECO:0000313" key="4">
    <source>
        <dbReference type="Proteomes" id="UP000637002"/>
    </source>
</evidence>
<proteinExistence type="predicted"/>
<feature type="transmembrane region" description="Helical" evidence="2">
    <location>
        <begin position="162"/>
        <end position="178"/>
    </location>
</feature>
<feature type="transmembrane region" description="Helical" evidence="2">
    <location>
        <begin position="361"/>
        <end position="382"/>
    </location>
</feature>
<comment type="caution">
    <text evidence="3">The sequence shown here is derived from an EMBL/GenBank/DDBJ whole genome shotgun (WGS) entry which is preliminary data.</text>
</comment>
<feature type="transmembrane region" description="Helical" evidence="2">
    <location>
        <begin position="291"/>
        <end position="310"/>
    </location>
</feature>
<feature type="transmembrane region" description="Helical" evidence="2">
    <location>
        <begin position="184"/>
        <end position="202"/>
    </location>
</feature>
<feature type="transmembrane region" description="Helical" evidence="2">
    <location>
        <begin position="394"/>
        <end position="419"/>
    </location>
</feature>
<reference evidence="3" key="1">
    <citation type="journal article" date="2014" name="Int. J. Syst. Evol. Microbiol.">
        <title>Complete genome sequence of Corynebacterium casei LMG S-19264T (=DSM 44701T), isolated from a smear-ripened cheese.</title>
        <authorList>
            <consortium name="US DOE Joint Genome Institute (JGI-PGF)"/>
            <person name="Walter F."/>
            <person name="Albersmeier A."/>
            <person name="Kalinowski J."/>
            <person name="Ruckert C."/>
        </authorList>
    </citation>
    <scope>NUCLEOTIDE SEQUENCE</scope>
    <source>
        <strain evidence="3">CGMCC 1.12919</strain>
    </source>
</reference>
<reference evidence="3" key="2">
    <citation type="submission" date="2020-09" db="EMBL/GenBank/DDBJ databases">
        <authorList>
            <person name="Sun Q."/>
            <person name="Zhou Y."/>
        </authorList>
    </citation>
    <scope>NUCLEOTIDE SEQUENCE</scope>
    <source>
        <strain evidence="3">CGMCC 1.12919</strain>
    </source>
</reference>
<feature type="region of interest" description="Disordered" evidence="1">
    <location>
        <begin position="774"/>
        <end position="797"/>
    </location>
</feature>
<gene>
    <name evidence="3" type="ORF">GCM10010994_32750</name>
</gene>
<evidence type="ECO:0000256" key="2">
    <source>
        <dbReference type="SAM" id="Phobius"/>
    </source>
</evidence>
<name>A0A916UFY4_9HYPH</name>
<dbReference type="RefSeq" id="WP_188610232.1">
    <property type="nucleotide sequence ID" value="NZ_BMGG01000005.1"/>
</dbReference>